<accession>A0A7R8H859</accession>
<proteinExistence type="predicted"/>
<dbReference type="AlphaFoldDB" id="A0A7R8H859"/>
<protein>
    <submittedName>
        <fullName evidence="1">(salmon louse) hypothetical protein</fullName>
    </submittedName>
</protein>
<name>A0A7R8H859_LEPSM</name>
<dbReference type="EMBL" id="HG994583">
    <property type="protein sequence ID" value="CAF2924203.1"/>
    <property type="molecule type" value="Genomic_DNA"/>
</dbReference>
<dbReference type="Proteomes" id="UP000675881">
    <property type="component" value="Chromosome 4"/>
</dbReference>
<gene>
    <name evidence="1" type="ORF">LSAA_9277</name>
</gene>
<reference evidence="1" key="1">
    <citation type="submission" date="2021-02" db="EMBL/GenBank/DDBJ databases">
        <authorList>
            <person name="Bekaert M."/>
        </authorList>
    </citation>
    <scope>NUCLEOTIDE SEQUENCE</scope>
    <source>
        <strain evidence="1">IoA-00</strain>
    </source>
</reference>
<evidence type="ECO:0000313" key="2">
    <source>
        <dbReference type="Proteomes" id="UP000675881"/>
    </source>
</evidence>
<keyword evidence="2" id="KW-1185">Reference proteome</keyword>
<evidence type="ECO:0000313" key="1">
    <source>
        <dbReference type="EMBL" id="CAF2924203.1"/>
    </source>
</evidence>
<sequence length="122" mass="14062">MSRQIESLSQGLSSCEEKCSLRLTLRRLLYQVHTESSKENIKSRKREFSLCRISMDEHLTNSKEANSVFGVKLFFAKLARARIEANDLRTPTNTTSRFCYNIGDEPYSMAFIEASDKLRNCL</sequence>
<organism evidence="1 2">
    <name type="scientific">Lepeophtheirus salmonis</name>
    <name type="common">Salmon louse</name>
    <name type="synonym">Caligus salmonis</name>
    <dbReference type="NCBI Taxonomy" id="72036"/>
    <lineage>
        <taxon>Eukaryota</taxon>
        <taxon>Metazoa</taxon>
        <taxon>Ecdysozoa</taxon>
        <taxon>Arthropoda</taxon>
        <taxon>Crustacea</taxon>
        <taxon>Multicrustacea</taxon>
        <taxon>Hexanauplia</taxon>
        <taxon>Copepoda</taxon>
        <taxon>Siphonostomatoida</taxon>
        <taxon>Caligidae</taxon>
        <taxon>Lepeophtheirus</taxon>
    </lineage>
</organism>